<dbReference type="InterPro" id="IPR003593">
    <property type="entry name" value="AAA+_ATPase"/>
</dbReference>
<keyword evidence="2" id="KW-0547">Nucleotide-binding</keyword>
<dbReference type="GO" id="GO:0005524">
    <property type="term" value="F:ATP binding"/>
    <property type="evidence" value="ECO:0007669"/>
    <property type="project" value="UniProtKB-KW"/>
</dbReference>
<dbReference type="PANTHER" id="PTHR24220:SF685">
    <property type="entry name" value="ABC TRANSPORTER RELATED"/>
    <property type="match status" value="1"/>
</dbReference>
<dbReference type="SUPFAM" id="SSF52540">
    <property type="entry name" value="P-loop containing nucleoside triphosphate hydrolases"/>
    <property type="match status" value="1"/>
</dbReference>
<dbReference type="CDD" id="cd03255">
    <property type="entry name" value="ABC_MJ0796_LolCDE_FtsE"/>
    <property type="match status" value="1"/>
</dbReference>
<dbReference type="Proteomes" id="UP000824005">
    <property type="component" value="Unassembled WGS sequence"/>
</dbReference>
<dbReference type="Gene3D" id="3.40.50.300">
    <property type="entry name" value="P-loop containing nucleotide triphosphate hydrolases"/>
    <property type="match status" value="1"/>
</dbReference>
<dbReference type="PROSITE" id="PS00211">
    <property type="entry name" value="ABC_TRANSPORTER_1"/>
    <property type="match status" value="1"/>
</dbReference>
<evidence type="ECO:0000313" key="5">
    <source>
        <dbReference type="EMBL" id="HIY67569.1"/>
    </source>
</evidence>
<comment type="caution">
    <text evidence="5">The sequence shown here is derived from an EMBL/GenBank/DDBJ whole genome shotgun (WGS) entry which is preliminary data.</text>
</comment>
<evidence type="ECO:0000256" key="2">
    <source>
        <dbReference type="ARBA" id="ARBA00022741"/>
    </source>
</evidence>
<evidence type="ECO:0000256" key="3">
    <source>
        <dbReference type="ARBA" id="ARBA00022840"/>
    </source>
</evidence>
<keyword evidence="3 5" id="KW-0067">ATP-binding</keyword>
<protein>
    <submittedName>
        <fullName evidence="5">ABC transporter ATP-binding protein</fullName>
    </submittedName>
</protein>
<gene>
    <name evidence="5" type="ORF">H9830_14995</name>
</gene>
<dbReference type="InterPro" id="IPR017871">
    <property type="entry name" value="ABC_transporter-like_CS"/>
</dbReference>
<proteinExistence type="predicted"/>
<dbReference type="InterPro" id="IPR015854">
    <property type="entry name" value="ABC_transpr_LolD-like"/>
</dbReference>
<dbReference type="GO" id="GO:0016887">
    <property type="term" value="F:ATP hydrolysis activity"/>
    <property type="evidence" value="ECO:0007669"/>
    <property type="project" value="InterPro"/>
</dbReference>
<dbReference type="Pfam" id="PF00005">
    <property type="entry name" value="ABC_tran"/>
    <property type="match status" value="1"/>
</dbReference>
<dbReference type="InterPro" id="IPR017911">
    <property type="entry name" value="MacB-like_ATP-bd"/>
</dbReference>
<evidence type="ECO:0000259" key="4">
    <source>
        <dbReference type="PROSITE" id="PS50893"/>
    </source>
</evidence>
<organism evidence="5 6">
    <name type="scientific">Candidatus Agrococcus pullicola</name>
    <dbReference type="NCBI Taxonomy" id="2838429"/>
    <lineage>
        <taxon>Bacteria</taxon>
        <taxon>Bacillati</taxon>
        <taxon>Actinomycetota</taxon>
        <taxon>Actinomycetes</taxon>
        <taxon>Micrococcales</taxon>
        <taxon>Microbacteriaceae</taxon>
        <taxon>Agrococcus</taxon>
    </lineage>
</organism>
<feature type="domain" description="ABC transporter" evidence="4">
    <location>
        <begin position="1"/>
        <end position="216"/>
    </location>
</feature>
<evidence type="ECO:0000256" key="1">
    <source>
        <dbReference type="ARBA" id="ARBA00022448"/>
    </source>
</evidence>
<name>A0A9D1YXD1_9MICO</name>
<reference evidence="5" key="2">
    <citation type="submission" date="2021-04" db="EMBL/GenBank/DDBJ databases">
        <authorList>
            <person name="Gilroy R."/>
        </authorList>
    </citation>
    <scope>NUCLEOTIDE SEQUENCE</scope>
    <source>
        <strain evidence="5">ChiGjej1B1-98</strain>
    </source>
</reference>
<dbReference type="PANTHER" id="PTHR24220">
    <property type="entry name" value="IMPORT ATP-BINDING PROTEIN"/>
    <property type="match status" value="1"/>
</dbReference>
<keyword evidence="1" id="KW-0813">Transport</keyword>
<dbReference type="GO" id="GO:0022857">
    <property type="term" value="F:transmembrane transporter activity"/>
    <property type="evidence" value="ECO:0007669"/>
    <property type="project" value="TreeGrafter"/>
</dbReference>
<dbReference type="GO" id="GO:0005886">
    <property type="term" value="C:plasma membrane"/>
    <property type="evidence" value="ECO:0007669"/>
    <property type="project" value="TreeGrafter"/>
</dbReference>
<sequence>LSIELESGRFTAIMGSSGSGKSTLLHCLAGLDRATSGRILLGETDLGGLDDAALTAIRRDRIGFVFQDGNLLPHLTAGENIDLGLSLAGRRPDRAWRTELVGRLGIGDRLRHLPSELSGGQRQRVAVARALLGHPDLIVADEPTGALDSASGGALLELLRSCVDDYGQTVVMVTHDPSAAAVTDEVVLLKDGRSVGILNQPTRETVLERVAAISAQPGAVA</sequence>
<feature type="non-terminal residue" evidence="5">
    <location>
        <position position="1"/>
    </location>
</feature>
<dbReference type="InterPro" id="IPR027417">
    <property type="entry name" value="P-loop_NTPase"/>
</dbReference>
<dbReference type="AlphaFoldDB" id="A0A9D1YXD1"/>
<dbReference type="EMBL" id="DXDC01000457">
    <property type="protein sequence ID" value="HIY67569.1"/>
    <property type="molecule type" value="Genomic_DNA"/>
</dbReference>
<dbReference type="PROSITE" id="PS50893">
    <property type="entry name" value="ABC_TRANSPORTER_2"/>
    <property type="match status" value="1"/>
</dbReference>
<dbReference type="InterPro" id="IPR003439">
    <property type="entry name" value="ABC_transporter-like_ATP-bd"/>
</dbReference>
<accession>A0A9D1YXD1</accession>
<reference evidence="5" key="1">
    <citation type="journal article" date="2021" name="PeerJ">
        <title>Extensive microbial diversity within the chicken gut microbiome revealed by metagenomics and culture.</title>
        <authorList>
            <person name="Gilroy R."/>
            <person name="Ravi A."/>
            <person name="Getino M."/>
            <person name="Pursley I."/>
            <person name="Horton D.L."/>
            <person name="Alikhan N.F."/>
            <person name="Baker D."/>
            <person name="Gharbi K."/>
            <person name="Hall N."/>
            <person name="Watson M."/>
            <person name="Adriaenssens E.M."/>
            <person name="Foster-Nyarko E."/>
            <person name="Jarju S."/>
            <person name="Secka A."/>
            <person name="Antonio M."/>
            <person name="Oren A."/>
            <person name="Chaudhuri R.R."/>
            <person name="La Ragione R."/>
            <person name="Hildebrand F."/>
            <person name="Pallen M.J."/>
        </authorList>
    </citation>
    <scope>NUCLEOTIDE SEQUENCE</scope>
    <source>
        <strain evidence="5">ChiGjej1B1-98</strain>
    </source>
</reference>
<evidence type="ECO:0000313" key="6">
    <source>
        <dbReference type="Proteomes" id="UP000824005"/>
    </source>
</evidence>
<dbReference type="SMART" id="SM00382">
    <property type="entry name" value="AAA"/>
    <property type="match status" value="1"/>
</dbReference>